<evidence type="ECO:0000313" key="2">
    <source>
        <dbReference type="Proteomes" id="UP000034090"/>
    </source>
</evidence>
<name>A0A0G1DGS6_9BACT</name>
<sequence length="139" mass="15660">MRFSNILSLIRTSSELALLSTELGDLRDEDFQGTKKSDVRMETREAVRKDFEASKLEKDQFFSELEAILDGMPELVLEVSIQPGEGLIEKIYEWLLGNMENKVIVNFVIKPELIGGATISFQGKFGDYSLCSVLTNEGF</sequence>
<dbReference type="STRING" id="1618578.UV74_C0013G0016"/>
<accession>A0A0G1DGS6</accession>
<evidence type="ECO:0008006" key="3">
    <source>
        <dbReference type="Google" id="ProtNLM"/>
    </source>
</evidence>
<reference evidence="1 2" key="1">
    <citation type="journal article" date="2015" name="Nature">
        <title>rRNA introns, odd ribosomes, and small enigmatic genomes across a large radiation of phyla.</title>
        <authorList>
            <person name="Brown C.T."/>
            <person name="Hug L.A."/>
            <person name="Thomas B.C."/>
            <person name="Sharon I."/>
            <person name="Castelle C.J."/>
            <person name="Singh A."/>
            <person name="Wilkins M.J."/>
            <person name="Williams K.H."/>
            <person name="Banfield J.F."/>
        </authorList>
    </citation>
    <scope>NUCLEOTIDE SEQUENCE [LARGE SCALE GENOMIC DNA]</scope>
</reference>
<dbReference type="AlphaFoldDB" id="A0A0G1DGS6"/>
<dbReference type="EMBL" id="LCFQ01000013">
    <property type="protein sequence ID" value="KKS96894.1"/>
    <property type="molecule type" value="Genomic_DNA"/>
</dbReference>
<protein>
    <recommendedName>
        <fullName evidence="3">F-type ATPase subunit delta</fullName>
    </recommendedName>
</protein>
<dbReference type="Proteomes" id="UP000034090">
    <property type="component" value="Unassembled WGS sequence"/>
</dbReference>
<organism evidence="1 2">
    <name type="scientific">Candidatus Woesebacteria bacterium GW2011_GWB1_43_14</name>
    <dbReference type="NCBI Taxonomy" id="1618578"/>
    <lineage>
        <taxon>Bacteria</taxon>
        <taxon>Candidatus Woeseibacteriota</taxon>
    </lineage>
</organism>
<comment type="caution">
    <text evidence="1">The sequence shown here is derived from an EMBL/GenBank/DDBJ whole genome shotgun (WGS) entry which is preliminary data.</text>
</comment>
<proteinExistence type="predicted"/>
<gene>
    <name evidence="1" type="ORF">UV74_C0013G0016</name>
</gene>
<evidence type="ECO:0000313" key="1">
    <source>
        <dbReference type="EMBL" id="KKS96894.1"/>
    </source>
</evidence>